<accession>A0ACB0K709</accession>
<protein>
    <submittedName>
        <fullName evidence="1">Uncharacterized protein</fullName>
    </submittedName>
</protein>
<evidence type="ECO:0000313" key="1">
    <source>
        <dbReference type="EMBL" id="CAJ2653021.1"/>
    </source>
</evidence>
<gene>
    <name evidence="1" type="ORF">MILVUS5_LOCUS20424</name>
</gene>
<dbReference type="EMBL" id="CASHSV030000206">
    <property type="protein sequence ID" value="CAJ2653021.1"/>
    <property type="molecule type" value="Genomic_DNA"/>
</dbReference>
<evidence type="ECO:0000313" key="2">
    <source>
        <dbReference type="Proteomes" id="UP001177021"/>
    </source>
</evidence>
<proteinExistence type="predicted"/>
<sequence length="385" mass="43855">MGRGSGKVTLKHIQNEKVRTSASNQRSKGLTKKVSEFSNNFEVEAFLIVYGGDGDGKPMTWPQDPRTLRSMLTKYEQQKNETTPTKFEAKDYFANKKNVVEAEILRVRKKITKNKYPTWGGCFNNLEGEQLKGFINFVDLKIQCCNERINMLKNMEQSDQTSFRENTAHMLDNITSPQASQPDDTLKQLVSINDMMDFTDVIEWDDPMPQNNVFSSHSSELDDMHSIPQMQTISAPLKSHDTINNMVDFSDVIEWDDLMPQNNGFSSHSSELDVMHSIPQMQPISTHLKSVDNISLPSTSSTNQLGEFVKLDDLMDKSDQDWASQLVDLDDWTANKLDDDDDVGDGIVNWLRQPDVFEWQDISFSSEIEQQCAALDVFSQSIYGF</sequence>
<reference evidence="1" key="1">
    <citation type="submission" date="2023-10" db="EMBL/GenBank/DDBJ databases">
        <authorList>
            <person name="Rodriguez Cubillos JULIANA M."/>
            <person name="De Vega J."/>
        </authorList>
    </citation>
    <scope>NUCLEOTIDE SEQUENCE</scope>
</reference>
<comment type="caution">
    <text evidence="1">The sequence shown here is derived from an EMBL/GenBank/DDBJ whole genome shotgun (WGS) entry which is preliminary data.</text>
</comment>
<dbReference type="Proteomes" id="UP001177021">
    <property type="component" value="Unassembled WGS sequence"/>
</dbReference>
<keyword evidence="2" id="KW-1185">Reference proteome</keyword>
<name>A0ACB0K709_TRIPR</name>
<organism evidence="1 2">
    <name type="scientific">Trifolium pratense</name>
    <name type="common">Red clover</name>
    <dbReference type="NCBI Taxonomy" id="57577"/>
    <lineage>
        <taxon>Eukaryota</taxon>
        <taxon>Viridiplantae</taxon>
        <taxon>Streptophyta</taxon>
        <taxon>Embryophyta</taxon>
        <taxon>Tracheophyta</taxon>
        <taxon>Spermatophyta</taxon>
        <taxon>Magnoliopsida</taxon>
        <taxon>eudicotyledons</taxon>
        <taxon>Gunneridae</taxon>
        <taxon>Pentapetalae</taxon>
        <taxon>rosids</taxon>
        <taxon>fabids</taxon>
        <taxon>Fabales</taxon>
        <taxon>Fabaceae</taxon>
        <taxon>Papilionoideae</taxon>
        <taxon>50 kb inversion clade</taxon>
        <taxon>NPAAA clade</taxon>
        <taxon>Hologalegina</taxon>
        <taxon>IRL clade</taxon>
        <taxon>Trifolieae</taxon>
        <taxon>Trifolium</taxon>
    </lineage>
</organism>